<feature type="transmembrane region" description="Helical" evidence="1">
    <location>
        <begin position="13"/>
        <end position="31"/>
    </location>
</feature>
<evidence type="ECO:0000313" key="2">
    <source>
        <dbReference type="EMBL" id="BAG41542.1"/>
    </source>
</evidence>
<keyword evidence="3" id="KW-1185">Reference proteome</keyword>
<evidence type="ECO:0000313" key="3">
    <source>
        <dbReference type="Proteomes" id="UP000001034"/>
    </source>
</evidence>
<reference evidence="2 3" key="1">
    <citation type="journal article" date="2010" name="Virology">
        <title>A jumbo phage infecting the phytopathogen Ralstonia solanacearum defines a new lineage of the Myoviridae family.</title>
        <authorList>
            <person name="Yamada T."/>
            <person name="Satoh S."/>
            <person name="Ishikawa H."/>
            <person name="Fujiwara A."/>
            <person name="Kawasaki T."/>
            <person name="Fujie M."/>
            <person name="Ogata H."/>
        </authorList>
    </citation>
    <scope>NUCLEOTIDE SEQUENCE [LARGE SCALE GENOMIC DNA]</scope>
</reference>
<keyword evidence="1" id="KW-0472">Membrane</keyword>
<keyword evidence="1" id="KW-1133">Transmembrane helix</keyword>
<name>B2ZXW6_9CAUD</name>
<dbReference type="Proteomes" id="UP000001034">
    <property type="component" value="Segment"/>
</dbReference>
<keyword evidence="1" id="KW-0812">Transmembrane</keyword>
<accession>B2ZXW6</accession>
<dbReference type="GeneID" id="6369907"/>
<dbReference type="KEGG" id="vg:6369907"/>
<organism evidence="2 3">
    <name type="scientific">Ralstonia phage phiRSL1</name>
    <dbReference type="NCBI Taxonomy" id="1980924"/>
    <lineage>
        <taxon>Viruses</taxon>
        <taxon>Duplodnaviria</taxon>
        <taxon>Heunggongvirae</taxon>
        <taxon>Uroviricota</taxon>
        <taxon>Caudoviricetes</taxon>
        <taxon>Mieseafarmvirus</taxon>
        <taxon>Mieseafarmvirus RSL1</taxon>
    </lineage>
</organism>
<proteinExistence type="predicted"/>
<dbReference type="EMBL" id="AB366653">
    <property type="protein sequence ID" value="BAG41542.1"/>
    <property type="molecule type" value="Genomic_DNA"/>
</dbReference>
<dbReference type="RefSeq" id="YP_001949972.1">
    <property type="nucleotide sequence ID" value="NC_010811.2"/>
</dbReference>
<evidence type="ECO:0000256" key="1">
    <source>
        <dbReference type="SAM" id="Phobius"/>
    </source>
</evidence>
<protein>
    <submittedName>
        <fullName evidence="2">Uncharacterized protein</fullName>
    </submittedName>
</protein>
<sequence>MPLPSHHDDPPKWYERVILIGAAVLLIGGFLHTATVNGTPVIQAIVGAMKL</sequence>